<protein>
    <submittedName>
        <fullName evidence="1">Uncharacterized protein</fullName>
    </submittedName>
</protein>
<sequence>MTESGSTLDVDLEPVLQLVGEAARFEHPWDAEEISSALVQSGWEPVGSASLPYPKRLGRDGLPLGIGYSGDLVIVGVILKEWQTDWNLADYIGAVTSDYEDMIQGCRQLADRLASLLGQRFSVEPEELVLDEDQFPFVHVNCWKVADIHVILGLEHLDPNDTPIRVSLHLSQGSAKSEMAC</sequence>
<dbReference type="AlphaFoldDB" id="A0A918KXX9"/>
<reference evidence="1" key="2">
    <citation type="submission" date="2020-09" db="EMBL/GenBank/DDBJ databases">
        <authorList>
            <person name="Sun Q."/>
            <person name="Ohkuma M."/>
        </authorList>
    </citation>
    <scope>NUCLEOTIDE SEQUENCE</scope>
    <source>
        <strain evidence="1">JCM 4346</strain>
    </source>
</reference>
<keyword evidence="2" id="KW-1185">Reference proteome</keyword>
<gene>
    <name evidence="1" type="ORF">GCM10010251_69400</name>
</gene>
<accession>A0A918KXX9</accession>
<dbReference type="RefSeq" id="WP_189941931.1">
    <property type="nucleotide sequence ID" value="NZ_BMSX01000020.1"/>
</dbReference>
<reference evidence="1" key="1">
    <citation type="journal article" date="2014" name="Int. J. Syst. Evol. Microbiol.">
        <title>Complete genome sequence of Corynebacterium casei LMG S-19264T (=DSM 44701T), isolated from a smear-ripened cheese.</title>
        <authorList>
            <consortium name="US DOE Joint Genome Institute (JGI-PGF)"/>
            <person name="Walter F."/>
            <person name="Albersmeier A."/>
            <person name="Kalinowski J."/>
            <person name="Ruckert C."/>
        </authorList>
    </citation>
    <scope>NUCLEOTIDE SEQUENCE</scope>
    <source>
        <strain evidence="1">JCM 4346</strain>
    </source>
</reference>
<comment type="caution">
    <text evidence="1">The sequence shown here is derived from an EMBL/GenBank/DDBJ whole genome shotgun (WGS) entry which is preliminary data.</text>
</comment>
<dbReference type="EMBL" id="BMSX01000020">
    <property type="protein sequence ID" value="GGR42656.1"/>
    <property type="molecule type" value="Genomic_DNA"/>
</dbReference>
<organism evidence="1 2">
    <name type="scientific">Streptomyces aurantiogriseus</name>
    <dbReference type="NCBI Taxonomy" id="66870"/>
    <lineage>
        <taxon>Bacteria</taxon>
        <taxon>Bacillati</taxon>
        <taxon>Actinomycetota</taxon>
        <taxon>Actinomycetes</taxon>
        <taxon>Kitasatosporales</taxon>
        <taxon>Streptomycetaceae</taxon>
        <taxon>Streptomyces</taxon>
    </lineage>
</organism>
<name>A0A918KXX9_9ACTN</name>
<dbReference type="Proteomes" id="UP000658320">
    <property type="component" value="Unassembled WGS sequence"/>
</dbReference>
<evidence type="ECO:0000313" key="1">
    <source>
        <dbReference type="EMBL" id="GGR42656.1"/>
    </source>
</evidence>
<evidence type="ECO:0000313" key="2">
    <source>
        <dbReference type="Proteomes" id="UP000658320"/>
    </source>
</evidence>
<proteinExistence type="predicted"/>